<evidence type="ECO:0000313" key="6">
    <source>
        <dbReference type="Proteomes" id="UP001589585"/>
    </source>
</evidence>
<dbReference type="NCBIfam" id="TIGR04056">
    <property type="entry name" value="OMP_RagA_SusC"/>
    <property type="match status" value="1"/>
</dbReference>
<dbReference type="Pfam" id="PF13715">
    <property type="entry name" value="CarbopepD_reg_2"/>
    <property type="match status" value="1"/>
</dbReference>
<dbReference type="PROSITE" id="PS52016">
    <property type="entry name" value="TONB_DEPENDENT_REC_3"/>
    <property type="match status" value="1"/>
</dbReference>
<comment type="subcellular location">
    <subcellularLocation>
        <location evidence="2">Cell outer membrane</location>
        <topology evidence="2">Multi-pass membrane protein</topology>
    </subcellularLocation>
</comment>
<feature type="signal peptide" evidence="3">
    <location>
        <begin position="1"/>
        <end position="22"/>
    </location>
</feature>
<evidence type="ECO:0000259" key="4">
    <source>
        <dbReference type="Pfam" id="PF07715"/>
    </source>
</evidence>
<dbReference type="RefSeq" id="WP_379860622.1">
    <property type="nucleotide sequence ID" value="NZ_JBHMFC010000020.1"/>
</dbReference>
<keyword evidence="2" id="KW-0998">Cell outer membrane</keyword>
<dbReference type="InterPro" id="IPR023997">
    <property type="entry name" value="TonB-dep_OMP_SusC/RagA_CS"/>
</dbReference>
<dbReference type="InterPro" id="IPR012910">
    <property type="entry name" value="Plug_dom"/>
</dbReference>
<protein>
    <submittedName>
        <fullName evidence="5">SusC/RagA family TonB-linked outer membrane protein</fullName>
    </submittedName>
</protein>
<comment type="similarity">
    <text evidence="2">Belongs to the TonB-dependent receptor family.</text>
</comment>
<organism evidence="5 6">
    <name type="scientific">Mariniflexile ostreae</name>
    <dbReference type="NCBI Taxonomy" id="1520892"/>
    <lineage>
        <taxon>Bacteria</taxon>
        <taxon>Pseudomonadati</taxon>
        <taxon>Bacteroidota</taxon>
        <taxon>Flavobacteriia</taxon>
        <taxon>Flavobacteriales</taxon>
        <taxon>Flavobacteriaceae</taxon>
        <taxon>Mariniflexile</taxon>
    </lineage>
</organism>
<dbReference type="InterPro" id="IPR023996">
    <property type="entry name" value="TonB-dep_OMP_SusC/RagA"/>
</dbReference>
<name>A0ABV5FAG1_9FLAO</name>
<evidence type="ECO:0000256" key="1">
    <source>
        <dbReference type="ARBA" id="ARBA00022729"/>
    </source>
</evidence>
<keyword evidence="2" id="KW-0812">Transmembrane</keyword>
<keyword evidence="1 3" id="KW-0732">Signal</keyword>
<evidence type="ECO:0000313" key="5">
    <source>
        <dbReference type="EMBL" id="MFB9056424.1"/>
    </source>
</evidence>
<keyword evidence="6" id="KW-1185">Reference proteome</keyword>
<feature type="domain" description="TonB-dependent receptor plug" evidence="4">
    <location>
        <begin position="118"/>
        <end position="222"/>
    </location>
</feature>
<dbReference type="Gene3D" id="2.60.40.1120">
    <property type="entry name" value="Carboxypeptidase-like, regulatory domain"/>
    <property type="match status" value="1"/>
</dbReference>
<dbReference type="SUPFAM" id="SSF56935">
    <property type="entry name" value="Porins"/>
    <property type="match status" value="1"/>
</dbReference>
<evidence type="ECO:0000256" key="3">
    <source>
        <dbReference type="SAM" id="SignalP"/>
    </source>
</evidence>
<dbReference type="InterPro" id="IPR037066">
    <property type="entry name" value="Plug_dom_sf"/>
</dbReference>
<dbReference type="InterPro" id="IPR039426">
    <property type="entry name" value="TonB-dep_rcpt-like"/>
</dbReference>
<dbReference type="PANTHER" id="PTHR30069">
    <property type="entry name" value="TONB-DEPENDENT OUTER MEMBRANE RECEPTOR"/>
    <property type="match status" value="1"/>
</dbReference>
<dbReference type="Pfam" id="PF07715">
    <property type="entry name" value="Plug"/>
    <property type="match status" value="1"/>
</dbReference>
<dbReference type="Proteomes" id="UP001589585">
    <property type="component" value="Unassembled WGS sequence"/>
</dbReference>
<reference evidence="5 6" key="1">
    <citation type="submission" date="2024-09" db="EMBL/GenBank/DDBJ databases">
        <authorList>
            <person name="Sun Q."/>
            <person name="Mori K."/>
        </authorList>
    </citation>
    <scope>NUCLEOTIDE SEQUENCE [LARGE SCALE GENOMIC DNA]</scope>
    <source>
        <strain evidence="5 6">CECT 8622</strain>
    </source>
</reference>
<feature type="chain" id="PRO_5047498669" evidence="3">
    <location>
        <begin position="23"/>
        <end position="1043"/>
    </location>
</feature>
<dbReference type="SUPFAM" id="SSF49464">
    <property type="entry name" value="Carboxypeptidase regulatory domain-like"/>
    <property type="match status" value="1"/>
</dbReference>
<keyword evidence="2" id="KW-0813">Transport</keyword>
<proteinExistence type="inferred from homology"/>
<dbReference type="NCBIfam" id="TIGR04057">
    <property type="entry name" value="SusC_RagA_signa"/>
    <property type="match status" value="1"/>
</dbReference>
<comment type="caution">
    <text evidence="5">The sequence shown here is derived from an EMBL/GenBank/DDBJ whole genome shotgun (WGS) entry which is preliminary data.</text>
</comment>
<accession>A0ABV5FAG1</accession>
<gene>
    <name evidence="5" type="ORF">ACFFU9_06660</name>
</gene>
<keyword evidence="2" id="KW-0472">Membrane</keyword>
<dbReference type="InterPro" id="IPR008969">
    <property type="entry name" value="CarboxyPept-like_regulatory"/>
</dbReference>
<sequence>MKTKFSGILTLLLALVMQTTFAQEKIISGTVSDDLGLPLPGATVLIKGSKSGTSTDFDGKYTISAKQGATLVFSFVGYTAKEVKVGTSNTVNVQMAEDAQALDEVVITGVAGAISRNKLSVTVNKVSEKDLLDIPTTSAESVLQGKVAGVSVTNFGQPGQGANIQLRGANNFFGSQTPLIIVDGVFVEGGLQDVSSDDIASIEVVKGASASALYGSRAGNGVIVISTKKGKTGIVSISLKSEIGFSTLNNFVDTNNSHHYKLASDWEGAKGRFTKYEGLTYPANYNNIDYSHIQGTRIESDDHYADNPYGILYNPQKQFFKTGTTSNLYVSAAAGSEKSNVFFSAEKSEAEGVLKETNGYERVATRLNATYKITDWLTFDAYNNFVRTNDQAPGGTGDIFFDLLVSQPDTDLRANNLNGQPYLLVPSRFFPTSTNPMYPLWSNSQKETINKFLGSYKLNLEFTDYLNFDAEYAIETYDSKYSDFSSNKNLTTGGSLATLFSQNQVGYYSLTHEKNTSQKAQFTLNYQKRFGDLNISSKLSYLMEDSDFEEFYGSGSKQIYSGESVSLDNYENTFIGSDESSVNARNAFGIVGLDYKDRYIVDAMYRVDGSSTFGENEKWNDYFRVSGAYRISKDLNIDNINEMKFHVAYGTAGQRPGYDWQYRKKIIKEGVLGRSIAANPDLKPSETSELEFGFSTKLFNRINFEAVYSKSKTDDQFMLVDLFPPLSGGYDKQWVNAGTLEFKTFEMSLGAEIFKDGDFKWNTNLVFDTSSNEVTKLNVAPQTVGPNSDDGTATTVNYAGQVFRIEEGIEHGTMWGYQFVTNLSQMAEQLPTGASINDYVINRDGIVVEANTIGTSLEKPIDLIDEDGQKVLGDIGNANADFKIGFRNDFSYKNFGLYMLVDWKQGGDIYNRNAQWLTRDYRHEMIDQSGYSPSEKKTVDYYQGLYAVNQDYKFWVEDGTYVKLREVSLFYTLQKDQLSQVAKGFFDSIRIGLTGTNLLTFSDYSGWDPEVQLYDSNTKQYFSVDQNSYPVTSSYKLSILFKF</sequence>
<dbReference type="EMBL" id="JBHMFC010000020">
    <property type="protein sequence ID" value="MFB9056424.1"/>
    <property type="molecule type" value="Genomic_DNA"/>
</dbReference>
<keyword evidence="2" id="KW-1134">Transmembrane beta strand</keyword>
<evidence type="ECO:0000256" key="2">
    <source>
        <dbReference type="PROSITE-ProRule" id="PRU01360"/>
    </source>
</evidence>
<dbReference type="PANTHER" id="PTHR30069:SF29">
    <property type="entry name" value="HEMOGLOBIN AND HEMOGLOBIN-HAPTOGLOBIN-BINDING PROTEIN 1-RELATED"/>
    <property type="match status" value="1"/>
</dbReference>
<dbReference type="Gene3D" id="2.170.130.10">
    <property type="entry name" value="TonB-dependent receptor, plug domain"/>
    <property type="match status" value="1"/>
</dbReference>